<dbReference type="AlphaFoldDB" id="A0A432ZYS5"/>
<protein>
    <submittedName>
        <fullName evidence="1">Uncharacterized protein</fullName>
    </submittedName>
</protein>
<gene>
    <name evidence="1" type="ORF">BC936DRAFT_143609</name>
</gene>
<dbReference type="Proteomes" id="UP000268093">
    <property type="component" value="Unassembled WGS sequence"/>
</dbReference>
<comment type="caution">
    <text evidence="1">The sequence shown here is derived from an EMBL/GenBank/DDBJ whole genome shotgun (WGS) entry which is preliminary data.</text>
</comment>
<evidence type="ECO:0000313" key="2">
    <source>
        <dbReference type="Proteomes" id="UP000268093"/>
    </source>
</evidence>
<feature type="non-terminal residue" evidence="1">
    <location>
        <position position="1"/>
    </location>
</feature>
<keyword evidence="2" id="KW-1185">Reference proteome</keyword>
<proteinExistence type="predicted"/>
<reference evidence="1 2" key="1">
    <citation type="journal article" date="2018" name="New Phytol.">
        <title>Phylogenomics of Endogonaceae and evolution of mycorrhizas within Mucoromycota.</title>
        <authorList>
            <person name="Chang Y."/>
            <person name="Desiro A."/>
            <person name="Na H."/>
            <person name="Sandor L."/>
            <person name="Lipzen A."/>
            <person name="Clum A."/>
            <person name="Barry K."/>
            <person name="Grigoriev I.V."/>
            <person name="Martin F.M."/>
            <person name="Stajich J.E."/>
            <person name="Smith M.E."/>
            <person name="Bonito G."/>
            <person name="Spatafora J.W."/>
        </authorList>
    </citation>
    <scope>NUCLEOTIDE SEQUENCE [LARGE SCALE GENOMIC DNA]</scope>
    <source>
        <strain evidence="1 2">GMNB39</strain>
    </source>
</reference>
<accession>A0A432ZYS5</accession>
<name>A0A432ZYS5_9FUNG</name>
<sequence length="70" mass="7650">LALPFHETPTSLTDFTMHIRFEGPNVMEGIRRLIPLGVAVAPLPEWLVEMPSVAANKIVVGRDGIVIKGM</sequence>
<evidence type="ECO:0000313" key="1">
    <source>
        <dbReference type="EMBL" id="RUO95618.1"/>
    </source>
</evidence>
<dbReference type="EMBL" id="RBNI01027665">
    <property type="protein sequence ID" value="RUO95618.1"/>
    <property type="molecule type" value="Genomic_DNA"/>
</dbReference>
<dbReference type="OrthoDB" id="6585699at2759"/>
<organism evidence="1 2">
    <name type="scientific">Jimgerdemannia flammicorona</name>
    <dbReference type="NCBI Taxonomy" id="994334"/>
    <lineage>
        <taxon>Eukaryota</taxon>
        <taxon>Fungi</taxon>
        <taxon>Fungi incertae sedis</taxon>
        <taxon>Mucoromycota</taxon>
        <taxon>Mucoromycotina</taxon>
        <taxon>Endogonomycetes</taxon>
        <taxon>Endogonales</taxon>
        <taxon>Endogonaceae</taxon>
        <taxon>Jimgerdemannia</taxon>
    </lineage>
</organism>